<keyword evidence="2" id="KW-1185">Reference proteome</keyword>
<dbReference type="EMBL" id="AP012319">
    <property type="protein sequence ID" value="BAL88096.1"/>
    <property type="molecule type" value="Genomic_DNA"/>
</dbReference>
<proteinExistence type="predicted"/>
<reference evidence="1 2" key="1">
    <citation type="submission" date="2012-02" db="EMBL/GenBank/DDBJ databases">
        <title>Complete genome sequence of Actinoplanes missouriensis 431 (= NBRC 102363).</title>
        <authorList>
            <person name="Ohnishi Y."/>
            <person name="Ishikawa J."/>
            <person name="Sekine M."/>
            <person name="Hosoyama A."/>
            <person name="Harada T."/>
            <person name="Narita H."/>
            <person name="Hata T."/>
            <person name="Konno Y."/>
            <person name="Tutikane K."/>
            <person name="Fujita N."/>
            <person name="Horinouchi S."/>
            <person name="Hayakawa M."/>
        </authorList>
    </citation>
    <scope>NUCLEOTIDE SEQUENCE [LARGE SCALE GENOMIC DNA]</scope>
    <source>
        <strain evidence="2">ATCC 14538 / DSM 43046 / CBS 188.64 / JCM 3121 / NBRC 102363 / NCIMB 12654 / NRRL B-3342 / UNCC 431</strain>
    </source>
</reference>
<dbReference type="RefSeq" id="WP_014442991.1">
    <property type="nucleotide sequence ID" value="NC_017093.1"/>
</dbReference>
<dbReference type="eggNOG" id="ENOG50323QQ">
    <property type="taxonomic scope" value="Bacteria"/>
</dbReference>
<dbReference type="HOGENOM" id="CLU_1745773_0_0_11"/>
<organism evidence="1 2">
    <name type="scientific">Actinoplanes missouriensis (strain ATCC 14538 / DSM 43046 / CBS 188.64 / JCM 3121 / NBRC 102363 / NCIMB 12654 / NRRL B-3342 / UNCC 431)</name>
    <dbReference type="NCBI Taxonomy" id="512565"/>
    <lineage>
        <taxon>Bacteria</taxon>
        <taxon>Bacillati</taxon>
        <taxon>Actinomycetota</taxon>
        <taxon>Actinomycetes</taxon>
        <taxon>Micromonosporales</taxon>
        <taxon>Micromonosporaceae</taxon>
        <taxon>Actinoplanes</taxon>
    </lineage>
</organism>
<evidence type="ECO:0000313" key="2">
    <source>
        <dbReference type="Proteomes" id="UP000007882"/>
    </source>
</evidence>
<accession>I0H509</accession>
<name>I0H509_ACTM4</name>
<dbReference type="STRING" id="512565.AMIS_28760"/>
<evidence type="ECO:0000313" key="1">
    <source>
        <dbReference type="EMBL" id="BAL88096.1"/>
    </source>
</evidence>
<sequence length="149" mass="16247">MIDAEAVRALLIGATIRSLGRAADMGVLELVGEDGQVLGVHLQCPFRVQRSDAVIVGSRDIDFPLKGSRSEAFNNFSTVFDDRARRFTAILGHRKPVVEDVIVGGLGDLIITWSPDYSLNAFIDSSGRVESWRVLVRGGEHHVFPAESS</sequence>
<dbReference type="OrthoDB" id="3624663at2"/>
<dbReference type="AlphaFoldDB" id="I0H509"/>
<dbReference type="Proteomes" id="UP000007882">
    <property type="component" value="Chromosome"/>
</dbReference>
<gene>
    <name evidence="1" type="ordered locus">AMIS_28760</name>
</gene>
<dbReference type="KEGG" id="ams:AMIS_28760"/>
<protein>
    <submittedName>
        <fullName evidence="1">Uncharacterized protein</fullName>
    </submittedName>
</protein>